<keyword evidence="1" id="KW-0175">Coiled coil</keyword>
<keyword evidence="4" id="KW-1185">Reference proteome</keyword>
<dbReference type="PANTHER" id="PTHR33488">
    <property type="entry name" value="ZGC:162509"/>
    <property type="match status" value="1"/>
</dbReference>
<dbReference type="Proteomes" id="UP001385951">
    <property type="component" value="Unassembled WGS sequence"/>
</dbReference>
<proteinExistence type="predicted"/>
<evidence type="ECO:0000256" key="2">
    <source>
        <dbReference type="SAM" id="MobiDB-lite"/>
    </source>
</evidence>
<reference evidence="3 4" key="1">
    <citation type="submission" date="2022-09" db="EMBL/GenBank/DDBJ databases">
        <authorList>
            <person name="Palmer J.M."/>
        </authorList>
    </citation>
    <scope>NUCLEOTIDE SEQUENCE [LARGE SCALE GENOMIC DNA]</scope>
    <source>
        <strain evidence="3 4">DSM 7382</strain>
    </source>
</reference>
<protein>
    <submittedName>
        <fullName evidence="3">Uncharacterized protein</fullName>
    </submittedName>
</protein>
<evidence type="ECO:0000256" key="1">
    <source>
        <dbReference type="SAM" id="Coils"/>
    </source>
</evidence>
<comment type="caution">
    <text evidence="3">The sequence shown here is derived from an EMBL/GenBank/DDBJ whole genome shotgun (WGS) entry which is preliminary data.</text>
</comment>
<feature type="coiled-coil region" evidence="1">
    <location>
        <begin position="195"/>
        <end position="229"/>
    </location>
</feature>
<dbReference type="PANTHER" id="PTHR33488:SF2">
    <property type="entry name" value="EARLY ENDOSOME ANTIGEN 1-LIKE"/>
    <property type="match status" value="1"/>
</dbReference>
<organism evidence="3 4">
    <name type="scientific">Cerrena zonata</name>
    <dbReference type="NCBI Taxonomy" id="2478898"/>
    <lineage>
        <taxon>Eukaryota</taxon>
        <taxon>Fungi</taxon>
        <taxon>Dikarya</taxon>
        <taxon>Basidiomycota</taxon>
        <taxon>Agaricomycotina</taxon>
        <taxon>Agaricomycetes</taxon>
        <taxon>Polyporales</taxon>
        <taxon>Cerrenaceae</taxon>
        <taxon>Cerrena</taxon>
    </lineage>
</organism>
<gene>
    <name evidence="3" type="ORF">QCA50_001617</name>
</gene>
<accession>A0AAW0GLV3</accession>
<dbReference type="EMBL" id="JASBNA010000002">
    <property type="protein sequence ID" value="KAK7694431.1"/>
    <property type="molecule type" value="Genomic_DNA"/>
</dbReference>
<dbReference type="AlphaFoldDB" id="A0AAW0GLV3"/>
<evidence type="ECO:0000313" key="3">
    <source>
        <dbReference type="EMBL" id="KAK7694431.1"/>
    </source>
</evidence>
<feature type="region of interest" description="Disordered" evidence="2">
    <location>
        <begin position="281"/>
        <end position="326"/>
    </location>
</feature>
<name>A0AAW0GLV3_9APHY</name>
<feature type="compositionally biased region" description="Polar residues" evidence="2">
    <location>
        <begin position="297"/>
        <end position="324"/>
    </location>
</feature>
<evidence type="ECO:0000313" key="4">
    <source>
        <dbReference type="Proteomes" id="UP001385951"/>
    </source>
</evidence>
<sequence>MSDLAQTRTAISRINTGKNANEDSWMTMWCNTNWGDLLQPAPLSIALLGSIMVISASTDDFSLINTDDPVPFKWEYARVPGSFKACLMQMVNEGYNAFGTAHKSMTRIQNASSQLPDVIKTAVYTIIKGSPNEVNAYLPEQIKSALQLANICASAAKESEDAFHGIQNLAGELVVACTNQVGTSEQRLIASQTRLAILEERRKSEAERVRVAKETNERMKKSFDNAEEDFHGAVKNVPTGWDIVGMQVAESLTQLVVSAGNAAIGIATLKQQAATVGLGMLQHATGSGPDKKDDKSSGNTKPSGGNTSAPAPSPTGNTQPNAANITDPGALEVNQVLQLANALRLLVSGGPNGGPDWDKIRGDGSDGSKAGGVYVQISLSTIKDRLDPTKPISAQLLPIMEEAVTIAKGIMAVAKSAQGSEDTSLDKYKPQITALITNVQQLVTKINLILQQPGTVGAGPATPPTPAEVSSSASRLAVENAKFQVDQTRANLEASRDAYNTATSKLLDQQEQIGKTIAELTSLSLTNAGIKAMLPVLKKAVGAFTTLQAQFSQISQFFDSVASLLADVLQPSVERWAKTMENTTTLGGVKIGDLARQLIYTQMMLPLKVSMLSEKIATVYLEVSSKYIMPAQRSVGGMMEFSDDTSKEGREALRASLGRKQQELQKQSNTASKQISALVAADQKKFISAIDQRLSNIETALKDVLPAVTQPVPKQIQEVTNDHVDQYAKKRDAAAKENPMFDEDDLM</sequence>